<gene>
    <name evidence="2" type="ORF">AK812_SmicGene34276</name>
</gene>
<proteinExistence type="predicted"/>
<keyword evidence="3" id="KW-1185">Reference proteome</keyword>
<feature type="region of interest" description="Disordered" evidence="1">
    <location>
        <begin position="202"/>
        <end position="225"/>
    </location>
</feature>
<comment type="caution">
    <text evidence="2">The sequence shown here is derived from an EMBL/GenBank/DDBJ whole genome shotgun (WGS) entry which is preliminary data.</text>
</comment>
<organism evidence="2 3">
    <name type="scientific">Symbiodinium microadriaticum</name>
    <name type="common">Dinoflagellate</name>
    <name type="synonym">Zooxanthella microadriatica</name>
    <dbReference type="NCBI Taxonomy" id="2951"/>
    <lineage>
        <taxon>Eukaryota</taxon>
        <taxon>Sar</taxon>
        <taxon>Alveolata</taxon>
        <taxon>Dinophyceae</taxon>
        <taxon>Suessiales</taxon>
        <taxon>Symbiodiniaceae</taxon>
        <taxon>Symbiodinium</taxon>
    </lineage>
</organism>
<feature type="compositionally biased region" description="Low complexity" evidence="1">
    <location>
        <begin position="337"/>
        <end position="360"/>
    </location>
</feature>
<evidence type="ECO:0000313" key="2">
    <source>
        <dbReference type="EMBL" id="OLP84806.1"/>
    </source>
</evidence>
<dbReference type="Proteomes" id="UP000186817">
    <property type="component" value="Unassembled WGS sequence"/>
</dbReference>
<feature type="region of interest" description="Disordered" evidence="1">
    <location>
        <begin position="299"/>
        <end position="360"/>
    </location>
</feature>
<protein>
    <submittedName>
        <fullName evidence="2">Uncharacterized protein</fullName>
    </submittedName>
</protein>
<evidence type="ECO:0000256" key="1">
    <source>
        <dbReference type="SAM" id="MobiDB-lite"/>
    </source>
</evidence>
<sequence>MDAGLLEEEKGQVPGKREHASCRGTCEYTADAAELARGRREADSTIVGLLDSLDGAISYMNFVIERRRDPEMLMFAIAQGMDRAVSSACTPVVLGRMLTHLPVDEVKAIEKWVVDEGALPPPAAARLFGALMGAQKAGGFLQDAADGLYLTAEDLWVRLSKEFASQPEEISDSWSNWLQGRAPSPGAQSVVGNDFDEDDNVSVVPSMSSRRHTAPTASSLGRRSIGPALPGGGYGSLSSAGPLLAKKRASCQLHCPASAFLFTDAKPSAAGGDPAPARPPSQQMIDFAVMVDASGKNKALTPSVDKTQIEFEGGEPKESSEASIDEGDPVDEDDADAATSTEAVASPAAREAAAEAVCKE</sequence>
<feature type="compositionally biased region" description="Acidic residues" evidence="1">
    <location>
        <begin position="323"/>
        <end position="336"/>
    </location>
</feature>
<dbReference type="EMBL" id="LSRX01001017">
    <property type="protein sequence ID" value="OLP84806.1"/>
    <property type="molecule type" value="Genomic_DNA"/>
</dbReference>
<name>A0A1Q9CPG8_SYMMI</name>
<reference evidence="2 3" key="1">
    <citation type="submission" date="2016-02" db="EMBL/GenBank/DDBJ databases">
        <title>Genome analysis of coral dinoflagellate symbionts highlights evolutionary adaptations to a symbiotic lifestyle.</title>
        <authorList>
            <person name="Aranda M."/>
            <person name="Li Y."/>
            <person name="Liew Y.J."/>
            <person name="Baumgarten S."/>
            <person name="Simakov O."/>
            <person name="Wilson M."/>
            <person name="Piel J."/>
            <person name="Ashoor H."/>
            <person name="Bougouffa S."/>
            <person name="Bajic V.B."/>
            <person name="Ryu T."/>
            <person name="Ravasi T."/>
            <person name="Bayer T."/>
            <person name="Micklem G."/>
            <person name="Kim H."/>
            <person name="Bhak J."/>
            <person name="Lajeunesse T.C."/>
            <person name="Voolstra C.R."/>
        </authorList>
    </citation>
    <scope>NUCLEOTIDE SEQUENCE [LARGE SCALE GENOMIC DNA]</scope>
    <source>
        <strain evidence="2 3">CCMP2467</strain>
    </source>
</reference>
<dbReference type="AlphaFoldDB" id="A0A1Q9CPG8"/>
<evidence type="ECO:0000313" key="3">
    <source>
        <dbReference type="Proteomes" id="UP000186817"/>
    </source>
</evidence>
<accession>A0A1Q9CPG8</accession>